<proteinExistence type="predicted"/>
<sequence length="33" mass="3715">MDEETYAGVCGLENVKAIPLSELESERDFDILK</sequence>
<feature type="non-terminal residue" evidence="1">
    <location>
        <position position="33"/>
    </location>
</feature>
<organism evidence="1">
    <name type="scientific">marine metagenome</name>
    <dbReference type="NCBI Taxonomy" id="408172"/>
    <lineage>
        <taxon>unclassified sequences</taxon>
        <taxon>metagenomes</taxon>
        <taxon>ecological metagenomes</taxon>
    </lineage>
</organism>
<dbReference type="AlphaFoldDB" id="A0A382R676"/>
<protein>
    <submittedName>
        <fullName evidence="1">Uncharacterized protein</fullName>
    </submittedName>
</protein>
<evidence type="ECO:0000313" key="1">
    <source>
        <dbReference type="EMBL" id="SVC92667.1"/>
    </source>
</evidence>
<name>A0A382R676_9ZZZZ</name>
<reference evidence="1" key="1">
    <citation type="submission" date="2018-05" db="EMBL/GenBank/DDBJ databases">
        <authorList>
            <person name="Lanie J.A."/>
            <person name="Ng W.-L."/>
            <person name="Kazmierczak K.M."/>
            <person name="Andrzejewski T.M."/>
            <person name="Davidsen T.M."/>
            <person name="Wayne K.J."/>
            <person name="Tettelin H."/>
            <person name="Glass J.I."/>
            <person name="Rusch D."/>
            <person name="Podicherti R."/>
            <person name="Tsui H.-C.T."/>
            <person name="Winkler M.E."/>
        </authorList>
    </citation>
    <scope>NUCLEOTIDE SEQUENCE</scope>
</reference>
<dbReference type="EMBL" id="UINC01119095">
    <property type="protein sequence ID" value="SVC92667.1"/>
    <property type="molecule type" value="Genomic_DNA"/>
</dbReference>
<gene>
    <name evidence="1" type="ORF">METZ01_LOCUS345521</name>
</gene>
<accession>A0A382R676</accession>